<dbReference type="RefSeq" id="WP_089276717.1">
    <property type="nucleotide sequence ID" value="NZ_FZON01000006.1"/>
</dbReference>
<dbReference type="Gene3D" id="3.40.50.1240">
    <property type="entry name" value="Phosphoglycerate mutase-like"/>
    <property type="match status" value="1"/>
</dbReference>
<dbReference type="Proteomes" id="UP000198440">
    <property type="component" value="Unassembled WGS sequence"/>
</dbReference>
<dbReference type="CDD" id="cd07067">
    <property type="entry name" value="HP_PGM_like"/>
    <property type="match status" value="1"/>
</dbReference>
<organism evidence="1 2">
    <name type="scientific">Antarctobacter heliothermus</name>
    <dbReference type="NCBI Taxonomy" id="74033"/>
    <lineage>
        <taxon>Bacteria</taxon>
        <taxon>Pseudomonadati</taxon>
        <taxon>Pseudomonadota</taxon>
        <taxon>Alphaproteobacteria</taxon>
        <taxon>Rhodobacterales</taxon>
        <taxon>Roseobacteraceae</taxon>
        <taxon>Antarctobacter</taxon>
    </lineage>
</organism>
<protein>
    <submittedName>
        <fullName evidence="1">Phosphohistidine phosphatase</fullName>
    </submittedName>
</protein>
<dbReference type="EMBL" id="FZON01000006">
    <property type="protein sequence ID" value="SNS17026.1"/>
    <property type="molecule type" value="Genomic_DNA"/>
</dbReference>
<evidence type="ECO:0000313" key="2">
    <source>
        <dbReference type="Proteomes" id="UP000198440"/>
    </source>
</evidence>
<evidence type="ECO:0000313" key="1">
    <source>
        <dbReference type="EMBL" id="SNS17026.1"/>
    </source>
</evidence>
<dbReference type="AlphaFoldDB" id="A0A239C9V2"/>
<dbReference type="PANTHER" id="PTHR47623">
    <property type="entry name" value="OS09G0287300 PROTEIN"/>
    <property type="match status" value="1"/>
</dbReference>
<dbReference type="InterPro" id="IPR013078">
    <property type="entry name" value="His_Pase_superF_clade-1"/>
</dbReference>
<accession>A0A239C9V2</accession>
<gene>
    <name evidence="1" type="ORF">SAMN04488078_100630</name>
</gene>
<sequence length="162" mass="17905">MKQLILIRHAKSDWGFDRPDHDRPLNARGRRAASAIGAWLHDNGHLPDEVLCSTSARTRETLALLDTQVPTRFERALYHAAPDTLFEVLNSAHGISVMLLAHNPGIATMAASLLTTPPEHPRFDAYPTGATLVVHFDIDTWKDLRTGTGTAHAFIVPRDLTD</sequence>
<reference evidence="1 2" key="1">
    <citation type="submission" date="2017-06" db="EMBL/GenBank/DDBJ databases">
        <authorList>
            <person name="Kim H.J."/>
            <person name="Triplett B.A."/>
        </authorList>
    </citation>
    <scope>NUCLEOTIDE SEQUENCE [LARGE SCALE GENOMIC DNA]</scope>
    <source>
        <strain evidence="1 2">DSM 11445</strain>
    </source>
</reference>
<dbReference type="OrthoDB" id="9810154at2"/>
<dbReference type="InterPro" id="IPR029033">
    <property type="entry name" value="His_PPase_superfam"/>
</dbReference>
<dbReference type="PANTHER" id="PTHR47623:SF1">
    <property type="entry name" value="OS09G0287300 PROTEIN"/>
    <property type="match status" value="1"/>
</dbReference>
<dbReference type="SMART" id="SM00855">
    <property type="entry name" value="PGAM"/>
    <property type="match status" value="1"/>
</dbReference>
<dbReference type="Pfam" id="PF00300">
    <property type="entry name" value="His_Phos_1"/>
    <property type="match status" value="1"/>
</dbReference>
<name>A0A239C9V2_9RHOB</name>
<proteinExistence type="predicted"/>
<dbReference type="SUPFAM" id="SSF53254">
    <property type="entry name" value="Phosphoglycerate mutase-like"/>
    <property type="match status" value="1"/>
</dbReference>